<name>A0AA35UP01_METCP</name>
<dbReference type="Proteomes" id="UP001158598">
    <property type="component" value="Chromosome"/>
</dbReference>
<gene>
    <name evidence="2" type="ORF">MCNOR_0986</name>
</gene>
<dbReference type="EMBL" id="OX458332">
    <property type="protein sequence ID" value="CAI8769130.1"/>
    <property type="molecule type" value="Genomic_DNA"/>
</dbReference>
<feature type="region of interest" description="Disordered" evidence="1">
    <location>
        <begin position="1"/>
        <end position="54"/>
    </location>
</feature>
<evidence type="ECO:0000256" key="1">
    <source>
        <dbReference type="SAM" id="MobiDB-lite"/>
    </source>
</evidence>
<proteinExistence type="predicted"/>
<accession>A0AA35UP01</accession>
<sequence>MTGRKAGLRVIRRTTARRMPVTASRGEWAPARDMPGNKLLPPVGAASLAGEKDRDDDGIRPFACSCFTTSMSCAEDCGSPGVFQAFPATRADGSLGQSRFDRVC</sequence>
<protein>
    <submittedName>
        <fullName evidence="2">Uncharacterized protein</fullName>
    </submittedName>
</protein>
<organism evidence="2 3">
    <name type="scientific">Methylococcus capsulatus</name>
    <dbReference type="NCBI Taxonomy" id="414"/>
    <lineage>
        <taxon>Bacteria</taxon>
        <taxon>Pseudomonadati</taxon>
        <taxon>Pseudomonadota</taxon>
        <taxon>Gammaproteobacteria</taxon>
        <taxon>Methylococcales</taxon>
        <taxon>Methylococcaceae</taxon>
        <taxon>Methylococcus</taxon>
    </lineage>
</organism>
<reference evidence="2" key="1">
    <citation type="submission" date="2023-03" db="EMBL/GenBank/DDBJ databases">
        <authorList>
            <person name="Pearce D."/>
        </authorList>
    </citation>
    <scope>NUCLEOTIDE SEQUENCE</scope>
    <source>
        <strain evidence="2">Mc</strain>
    </source>
</reference>
<dbReference type="AlphaFoldDB" id="A0AA35UP01"/>
<feature type="compositionally biased region" description="Basic residues" evidence="1">
    <location>
        <begin position="1"/>
        <end position="16"/>
    </location>
</feature>
<evidence type="ECO:0000313" key="3">
    <source>
        <dbReference type="Proteomes" id="UP001158598"/>
    </source>
</evidence>
<evidence type="ECO:0000313" key="2">
    <source>
        <dbReference type="EMBL" id="CAI8769130.1"/>
    </source>
</evidence>